<evidence type="ECO:0000313" key="1">
    <source>
        <dbReference type="EMBL" id="BBE51965.1"/>
    </source>
</evidence>
<evidence type="ECO:0000313" key="2">
    <source>
        <dbReference type="Proteomes" id="UP000033070"/>
    </source>
</evidence>
<dbReference type="Proteomes" id="UP000033070">
    <property type="component" value="Chromosome"/>
</dbReference>
<name>A0A2Z6GFP2_9PROT</name>
<dbReference type="AlphaFoldDB" id="A0A2Z6GFP2"/>
<accession>A0A2Z6GFP2</accession>
<dbReference type="KEGG" id="fam:OYT1_ch2452"/>
<organism evidence="1 2">
    <name type="scientific">Ferriphaselus amnicola</name>
    <dbReference type="NCBI Taxonomy" id="1188319"/>
    <lineage>
        <taxon>Bacteria</taxon>
        <taxon>Pseudomonadati</taxon>
        <taxon>Pseudomonadota</taxon>
        <taxon>Betaproteobacteria</taxon>
        <taxon>Nitrosomonadales</taxon>
        <taxon>Gallionellaceae</taxon>
        <taxon>Ferriphaselus</taxon>
    </lineage>
</organism>
<gene>
    <name evidence="1" type="ORF">OYT1_ch2452</name>
</gene>
<reference evidence="1 2" key="1">
    <citation type="submission" date="2018-06" db="EMBL/GenBank/DDBJ databases">
        <title>OYT1 Genome Sequencing.</title>
        <authorList>
            <person name="Kato S."/>
            <person name="Itoh T."/>
            <person name="Ohkuma M."/>
        </authorList>
    </citation>
    <scope>NUCLEOTIDE SEQUENCE [LARGE SCALE GENOMIC DNA]</scope>
    <source>
        <strain evidence="1 2">OYT1</strain>
    </source>
</reference>
<keyword evidence="2" id="KW-1185">Reference proteome</keyword>
<dbReference type="EMBL" id="AP018738">
    <property type="protein sequence ID" value="BBE51965.1"/>
    <property type="molecule type" value="Genomic_DNA"/>
</dbReference>
<sequence>MSYFVCGSITLVVASPQEQEMVARRASSQALQVGMALQLGCNIVQSLVSEIIERSDNPSALPFLVTASPLSDTSDELVSPYVLVGSEGDERFQQHAKAIATLFKSLTSEEHVQRIDLYVVDGFDTTIPTKSILITALEDELLSAWRNREQDFFFRLILRKLVPLQDTLNNRGHTTVS</sequence>
<dbReference type="STRING" id="1188319.OYT1_01415"/>
<dbReference type="RefSeq" id="WP_062626602.1">
    <property type="nucleotide sequence ID" value="NZ_AP018738.1"/>
</dbReference>
<protein>
    <submittedName>
        <fullName evidence="1">Uncharacterized protein</fullName>
    </submittedName>
</protein>
<proteinExistence type="predicted"/>